<dbReference type="Proteomes" id="UP000054477">
    <property type="component" value="Unassembled WGS sequence"/>
</dbReference>
<feature type="compositionally biased region" description="Acidic residues" evidence="1">
    <location>
        <begin position="149"/>
        <end position="165"/>
    </location>
</feature>
<reference evidence="4" key="2">
    <citation type="submission" date="2015-01" db="EMBL/GenBank/DDBJ databases">
        <title>Evolutionary Origins and Diversification of the Mycorrhizal Mutualists.</title>
        <authorList>
            <consortium name="DOE Joint Genome Institute"/>
            <consortium name="Mycorrhizal Genomics Consortium"/>
            <person name="Kohler A."/>
            <person name="Kuo A."/>
            <person name="Nagy L.G."/>
            <person name="Floudas D."/>
            <person name="Copeland A."/>
            <person name="Barry K.W."/>
            <person name="Cichocki N."/>
            <person name="Veneault-Fourrey C."/>
            <person name="LaButti K."/>
            <person name="Lindquist E.A."/>
            <person name="Lipzen A."/>
            <person name="Lundell T."/>
            <person name="Morin E."/>
            <person name="Murat C."/>
            <person name="Riley R."/>
            <person name="Ohm R."/>
            <person name="Sun H."/>
            <person name="Tunlid A."/>
            <person name="Henrissat B."/>
            <person name="Grigoriev I.V."/>
            <person name="Hibbett D.S."/>
            <person name="Martin F."/>
        </authorList>
    </citation>
    <scope>NUCLEOTIDE SEQUENCE [LARGE SCALE GENOMIC DNA]</scope>
    <source>
        <strain evidence="4">LaAM-08-1</strain>
    </source>
</reference>
<feature type="domain" description="CCD97-like C-terminal" evidence="2">
    <location>
        <begin position="117"/>
        <end position="213"/>
    </location>
</feature>
<sequence length="213" mass="25111">MVLEKPSLDYLGLSPEYHPSPRTDPISFLKINLTNLPPHLLLHYSSITTPKQRAAIPTVRNRRLIFTNQNPPELQFISARKTWPLLWKGRERRGIEEGAEERDWAENNFLQGAKKHVGKLASLLGGYEEEREAERIRVLYRERPAGEFVAEEDEESDEETEEEAQDEARETFEYLVREHFIYGLLEDMDYDKVDWDDTLDDDREAEDQWFNED</sequence>
<dbReference type="AlphaFoldDB" id="A0A0C9XSK8"/>
<evidence type="ECO:0000259" key="2">
    <source>
        <dbReference type="Pfam" id="PF09747"/>
    </source>
</evidence>
<dbReference type="STRING" id="1095629.A0A0C9XSK8"/>
<keyword evidence="4" id="KW-1185">Reference proteome</keyword>
<dbReference type="InterPro" id="IPR040233">
    <property type="entry name" value="CCD97-like_C"/>
</dbReference>
<evidence type="ECO:0000256" key="1">
    <source>
        <dbReference type="SAM" id="MobiDB-lite"/>
    </source>
</evidence>
<protein>
    <submittedName>
        <fullName evidence="3">Unplaced genomic scaffold K443scaffold_32, whole genome shotgun sequence</fullName>
    </submittedName>
</protein>
<evidence type="ECO:0000313" key="3">
    <source>
        <dbReference type="EMBL" id="KIK04679.1"/>
    </source>
</evidence>
<reference evidence="3 4" key="1">
    <citation type="submission" date="2014-04" db="EMBL/GenBank/DDBJ databases">
        <authorList>
            <consortium name="DOE Joint Genome Institute"/>
            <person name="Kuo A."/>
            <person name="Kohler A."/>
            <person name="Nagy L.G."/>
            <person name="Floudas D."/>
            <person name="Copeland A."/>
            <person name="Barry K.W."/>
            <person name="Cichocki N."/>
            <person name="Veneault-Fourrey C."/>
            <person name="LaButti K."/>
            <person name="Lindquist E.A."/>
            <person name="Lipzen A."/>
            <person name="Lundell T."/>
            <person name="Morin E."/>
            <person name="Murat C."/>
            <person name="Sun H."/>
            <person name="Tunlid A."/>
            <person name="Henrissat B."/>
            <person name="Grigoriev I.V."/>
            <person name="Hibbett D.S."/>
            <person name="Martin F."/>
            <person name="Nordberg H.P."/>
            <person name="Cantor M.N."/>
            <person name="Hua S.X."/>
        </authorList>
    </citation>
    <scope>NUCLEOTIDE SEQUENCE [LARGE SCALE GENOMIC DNA]</scope>
    <source>
        <strain evidence="3 4">LaAM-08-1</strain>
    </source>
</reference>
<dbReference type="HOGENOM" id="CLU_081903_0_0_1"/>
<proteinExistence type="predicted"/>
<dbReference type="EMBL" id="KN838567">
    <property type="protein sequence ID" value="KIK04679.1"/>
    <property type="molecule type" value="Genomic_DNA"/>
</dbReference>
<accession>A0A0C9XSK8</accession>
<name>A0A0C9XSK8_9AGAR</name>
<feature type="region of interest" description="Disordered" evidence="1">
    <location>
        <begin position="147"/>
        <end position="168"/>
    </location>
</feature>
<organism evidence="3 4">
    <name type="scientific">Laccaria amethystina LaAM-08-1</name>
    <dbReference type="NCBI Taxonomy" id="1095629"/>
    <lineage>
        <taxon>Eukaryota</taxon>
        <taxon>Fungi</taxon>
        <taxon>Dikarya</taxon>
        <taxon>Basidiomycota</taxon>
        <taxon>Agaricomycotina</taxon>
        <taxon>Agaricomycetes</taxon>
        <taxon>Agaricomycetidae</taxon>
        <taxon>Agaricales</taxon>
        <taxon>Agaricineae</taxon>
        <taxon>Hydnangiaceae</taxon>
        <taxon>Laccaria</taxon>
    </lineage>
</organism>
<dbReference type="Pfam" id="PF09747">
    <property type="entry name" value="CCD97-like_C"/>
    <property type="match status" value="1"/>
</dbReference>
<dbReference type="OrthoDB" id="3345311at2759"/>
<evidence type="ECO:0000313" key="4">
    <source>
        <dbReference type="Proteomes" id="UP000054477"/>
    </source>
</evidence>
<gene>
    <name evidence="3" type="ORF">K443DRAFT_130673</name>
</gene>